<gene>
    <name evidence="1" type="ORF">TWF694_009316</name>
</gene>
<comment type="caution">
    <text evidence="1">The sequence shown here is derived from an EMBL/GenBank/DDBJ whole genome shotgun (WGS) entry which is preliminary data.</text>
</comment>
<keyword evidence="2" id="KW-1185">Reference proteome</keyword>
<sequence>MQLFSEKSCQHGWQFGFAWLFGSMLILMPRGRTPHQGEIESGGCRYRVFLSDPGIGLDFRNLQRLLSTESGRIDSAVHDSVTGSQFIFCAAVEQLINDLPSTSLEV</sequence>
<evidence type="ECO:0000313" key="2">
    <source>
        <dbReference type="Proteomes" id="UP001365542"/>
    </source>
</evidence>
<protein>
    <submittedName>
        <fullName evidence="1">Uncharacterized protein</fullName>
    </submittedName>
</protein>
<dbReference type="Proteomes" id="UP001365542">
    <property type="component" value="Unassembled WGS sequence"/>
</dbReference>
<dbReference type="EMBL" id="JAVHJO010000005">
    <property type="protein sequence ID" value="KAK6540525.1"/>
    <property type="molecule type" value="Genomic_DNA"/>
</dbReference>
<accession>A0AAV9XFI8</accession>
<dbReference type="AlphaFoldDB" id="A0AAV9XFI8"/>
<organism evidence="1 2">
    <name type="scientific">Orbilia ellipsospora</name>
    <dbReference type="NCBI Taxonomy" id="2528407"/>
    <lineage>
        <taxon>Eukaryota</taxon>
        <taxon>Fungi</taxon>
        <taxon>Dikarya</taxon>
        <taxon>Ascomycota</taxon>
        <taxon>Pezizomycotina</taxon>
        <taxon>Orbiliomycetes</taxon>
        <taxon>Orbiliales</taxon>
        <taxon>Orbiliaceae</taxon>
        <taxon>Orbilia</taxon>
    </lineage>
</organism>
<proteinExistence type="predicted"/>
<name>A0AAV9XFI8_9PEZI</name>
<reference evidence="1 2" key="1">
    <citation type="submission" date="2019-10" db="EMBL/GenBank/DDBJ databases">
        <authorList>
            <person name="Palmer J.M."/>
        </authorList>
    </citation>
    <scope>NUCLEOTIDE SEQUENCE [LARGE SCALE GENOMIC DNA]</scope>
    <source>
        <strain evidence="1 2">TWF694</strain>
    </source>
</reference>
<evidence type="ECO:0000313" key="1">
    <source>
        <dbReference type="EMBL" id="KAK6540525.1"/>
    </source>
</evidence>